<gene>
    <name evidence="1" type="ORF">ASCRUDRAFT_73869</name>
</gene>
<sequence>MNEVAVNLNTFNSTLNSPRLDESSRRFFVFSGALLYNSLADSLKRLNIALSHLQHFLVSPRNWNDLGIANLKSYLQVTNRELTNSRIDLLNAYAMIFHNKLFSNFTEAEKGLFIQNFETQENNMKKYFKKHK</sequence>
<keyword evidence="2" id="KW-1185">Reference proteome</keyword>
<dbReference type="Proteomes" id="UP000095038">
    <property type="component" value="Unassembled WGS sequence"/>
</dbReference>
<organism evidence="1 2">
    <name type="scientific">Ascoidea rubescens DSM 1968</name>
    <dbReference type="NCBI Taxonomy" id="1344418"/>
    <lineage>
        <taxon>Eukaryota</taxon>
        <taxon>Fungi</taxon>
        <taxon>Dikarya</taxon>
        <taxon>Ascomycota</taxon>
        <taxon>Saccharomycotina</taxon>
        <taxon>Saccharomycetes</taxon>
        <taxon>Ascoideaceae</taxon>
        <taxon>Ascoidea</taxon>
    </lineage>
</organism>
<protein>
    <submittedName>
        <fullName evidence="1">Uncharacterized protein</fullName>
    </submittedName>
</protein>
<accession>A0A1D2VRF2</accession>
<evidence type="ECO:0000313" key="2">
    <source>
        <dbReference type="Proteomes" id="UP000095038"/>
    </source>
</evidence>
<dbReference type="EMBL" id="KV454475">
    <property type="protein sequence ID" value="ODV64192.1"/>
    <property type="molecule type" value="Genomic_DNA"/>
</dbReference>
<dbReference type="RefSeq" id="XP_020050499.1">
    <property type="nucleotide sequence ID" value="XM_020192464.1"/>
</dbReference>
<dbReference type="AlphaFoldDB" id="A0A1D2VRF2"/>
<dbReference type="GeneID" id="30966100"/>
<proteinExistence type="predicted"/>
<reference evidence="2" key="1">
    <citation type="submission" date="2016-05" db="EMBL/GenBank/DDBJ databases">
        <title>Comparative genomics of biotechnologically important yeasts.</title>
        <authorList>
            <consortium name="DOE Joint Genome Institute"/>
            <person name="Riley R."/>
            <person name="Haridas S."/>
            <person name="Wolfe K.H."/>
            <person name="Lopes M.R."/>
            <person name="Hittinger C.T."/>
            <person name="Goker M."/>
            <person name="Salamov A."/>
            <person name="Wisecaver J."/>
            <person name="Long T.M."/>
            <person name="Aerts A.L."/>
            <person name="Barry K."/>
            <person name="Choi C."/>
            <person name="Clum A."/>
            <person name="Coughlan A.Y."/>
            <person name="Deshpande S."/>
            <person name="Douglass A.P."/>
            <person name="Hanson S.J."/>
            <person name="Klenk H.-P."/>
            <person name="Labutti K."/>
            <person name="Lapidus A."/>
            <person name="Lindquist E."/>
            <person name="Lipzen A."/>
            <person name="Meier-Kolthoff J.P."/>
            <person name="Ohm R.A."/>
            <person name="Otillar R.P."/>
            <person name="Pangilinan J."/>
            <person name="Peng Y."/>
            <person name="Rokas A."/>
            <person name="Rosa C.A."/>
            <person name="Scheuner C."/>
            <person name="Sibirny A.A."/>
            <person name="Slot J.C."/>
            <person name="Stielow J.B."/>
            <person name="Sun H."/>
            <person name="Kurtzman C.P."/>
            <person name="Blackwell M."/>
            <person name="Grigoriev I.V."/>
            <person name="Jeffries T.W."/>
        </authorList>
    </citation>
    <scope>NUCLEOTIDE SEQUENCE [LARGE SCALE GENOMIC DNA]</scope>
    <source>
        <strain evidence="2">DSM 1968</strain>
    </source>
</reference>
<dbReference type="InParanoid" id="A0A1D2VRF2"/>
<name>A0A1D2VRF2_9ASCO</name>
<evidence type="ECO:0000313" key="1">
    <source>
        <dbReference type="EMBL" id="ODV64192.1"/>
    </source>
</evidence>